<dbReference type="PANTHER" id="PTHR47424:SF3">
    <property type="entry name" value="REGULATORY PROTEIN GAL4"/>
    <property type="match status" value="1"/>
</dbReference>
<evidence type="ECO:0000256" key="2">
    <source>
        <dbReference type="ARBA" id="ARBA00023125"/>
    </source>
</evidence>
<evidence type="ECO:0000259" key="5">
    <source>
        <dbReference type="PROSITE" id="PS50048"/>
    </source>
</evidence>
<gene>
    <name evidence="6" type="ORF">CC77DRAFT_933035</name>
</gene>
<dbReference type="GO" id="GO:0000981">
    <property type="term" value="F:DNA-binding transcription factor activity, RNA polymerase II-specific"/>
    <property type="evidence" value="ECO:0007669"/>
    <property type="project" value="InterPro"/>
</dbReference>
<evidence type="ECO:0000256" key="3">
    <source>
        <dbReference type="ARBA" id="ARBA00023163"/>
    </source>
</evidence>
<keyword evidence="3" id="KW-0804">Transcription</keyword>
<evidence type="ECO:0000313" key="6">
    <source>
        <dbReference type="EMBL" id="OAG21756.1"/>
    </source>
</evidence>
<dbReference type="SUPFAM" id="SSF57701">
    <property type="entry name" value="Zn2/Cys6 DNA-binding domain"/>
    <property type="match status" value="1"/>
</dbReference>
<proteinExistence type="predicted"/>
<feature type="domain" description="Zn(2)-C6 fungal-type" evidence="5">
    <location>
        <begin position="23"/>
        <end position="53"/>
    </location>
</feature>
<dbReference type="CDD" id="cd00067">
    <property type="entry name" value="GAL4"/>
    <property type="match status" value="1"/>
</dbReference>
<evidence type="ECO:0000256" key="4">
    <source>
        <dbReference type="ARBA" id="ARBA00023242"/>
    </source>
</evidence>
<dbReference type="InterPro" id="IPR001138">
    <property type="entry name" value="Zn2Cys6_DnaBD"/>
</dbReference>
<dbReference type="PANTHER" id="PTHR47424">
    <property type="entry name" value="REGULATORY PROTEIN GAL4"/>
    <property type="match status" value="1"/>
</dbReference>
<keyword evidence="4" id="KW-0539">Nucleus</keyword>
<dbReference type="Proteomes" id="UP000077248">
    <property type="component" value="Unassembled WGS sequence"/>
</dbReference>
<dbReference type="PROSITE" id="PS00463">
    <property type="entry name" value="ZN2_CY6_FUNGAL_1"/>
    <property type="match status" value="1"/>
</dbReference>
<keyword evidence="7" id="KW-1185">Reference proteome</keyword>
<sequence>MAPHSIVTSPQDRVSKRKRVALACSQCRTRKSRCDGLRPSCSTCLESSLQCQYQRLPSPQLRNPTYAQLARRVKDLEAQLLWASAFSDKPLQRAPEPLDSHDESAVDLLATNAFDESPQQDIGYFGKLYYAWNYHQLT</sequence>
<name>A0A177DQG1_ALTAL</name>
<keyword evidence="2" id="KW-0238">DNA-binding</keyword>
<organism evidence="6 7">
    <name type="scientific">Alternaria alternata</name>
    <name type="common">Alternaria rot fungus</name>
    <name type="synonym">Torula alternata</name>
    <dbReference type="NCBI Taxonomy" id="5599"/>
    <lineage>
        <taxon>Eukaryota</taxon>
        <taxon>Fungi</taxon>
        <taxon>Dikarya</taxon>
        <taxon>Ascomycota</taxon>
        <taxon>Pezizomycotina</taxon>
        <taxon>Dothideomycetes</taxon>
        <taxon>Pleosporomycetidae</taxon>
        <taxon>Pleosporales</taxon>
        <taxon>Pleosporineae</taxon>
        <taxon>Pleosporaceae</taxon>
        <taxon>Alternaria</taxon>
        <taxon>Alternaria sect. Alternaria</taxon>
        <taxon>Alternaria alternata complex</taxon>
    </lineage>
</organism>
<accession>A0A177DQG1</accession>
<dbReference type="AlphaFoldDB" id="A0A177DQG1"/>
<dbReference type="GO" id="GO:0008270">
    <property type="term" value="F:zinc ion binding"/>
    <property type="evidence" value="ECO:0007669"/>
    <property type="project" value="InterPro"/>
</dbReference>
<dbReference type="EMBL" id="KV441476">
    <property type="protein sequence ID" value="OAG21756.1"/>
    <property type="molecule type" value="Genomic_DNA"/>
</dbReference>
<dbReference type="KEGG" id="aalt:CC77DRAFT_933035"/>
<dbReference type="OMA" id="ESPQQDI"/>
<reference evidence="6 7" key="1">
    <citation type="submission" date="2016-05" db="EMBL/GenBank/DDBJ databases">
        <title>Comparative analysis of secretome profiles of manganese(II)-oxidizing ascomycete fungi.</title>
        <authorList>
            <consortium name="DOE Joint Genome Institute"/>
            <person name="Zeiner C.A."/>
            <person name="Purvine S.O."/>
            <person name="Zink E.M."/>
            <person name="Wu S."/>
            <person name="Pasa-Tolic L."/>
            <person name="Chaput D.L."/>
            <person name="Haridas S."/>
            <person name="Grigoriev I.V."/>
            <person name="Santelli C.M."/>
            <person name="Hansel C.M."/>
        </authorList>
    </citation>
    <scope>NUCLEOTIDE SEQUENCE [LARGE SCALE GENOMIC DNA]</scope>
    <source>
        <strain evidence="6 7">SRC1lrK2f</strain>
    </source>
</reference>
<dbReference type="InterPro" id="IPR051127">
    <property type="entry name" value="Fungal_SecMet_Regulators"/>
</dbReference>
<evidence type="ECO:0000256" key="1">
    <source>
        <dbReference type="ARBA" id="ARBA00023015"/>
    </source>
</evidence>
<keyword evidence="1" id="KW-0805">Transcription regulation</keyword>
<dbReference type="SMART" id="SM00066">
    <property type="entry name" value="GAL4"/>
    <property type="match status" value="1"/>
</dbReference>
<dbReference type="GO" id="GO:0003677">
    <property type="term" value="F:DNA binding"/>
    <property type="evidence" value="ECO:0007669"/>
    <property type="project" value="UniProtKB-KW"/>
</dbReference>
<evidence type="ECO:0000313" key="7">
    <source>
        <dbReference type="Proteomes" id="UP000077248"/>
    </source>
</evidence>
<dbReference type="Gene3D" id="4.10.240.10">
    <property type="entry name" value="Zn(2)-C6 fungal-type DNA-binding domain"/>
    <property type="match status" value="1"/>
</dbReference>
<dbReference type="VEuPathDB" id="FungiDB:CC77DRAFT_933035"/>
<dbReference type="Pfam" id="PF00172">
    <property type="entry name" value="Zn_clus"/>
    <property type="match status" value="1"/>
</dbReference>
<protein>
    <recommendedName>
        <fullName evidence="5">Zn(2)-C6 fungal-type domain-containing protein</fullName>
    </recommendedName>
</protein>
<dbReference type="GeneID" id="29119886"/>
<dbReference type="RefSeq" id="XP_018387177.1">
    <property type="nucleotide sequence ID" value="XM_018534292.1"/>
</dbReference>
<dbReference type="InterPro" id="IPR036864">
    <property type="entry name" value="Zn2-C6_fun-type_DNA-bd_sf"/>
</dbReference>
<dbReference type="PROSITE" id="PS50048">
    <property type="entry name" value="ZN2_CY6_FUNGAL_2"/>
    <property type="match status" value="1"/>
</dbReference>